<comment type="similarity">
    <text evidence="1">Belongs to the UPF0065 (bug) family.</text>
</comment>
<dbReference type="Gene3D" id="3.40.190.150">
    <property type="entry name" value="Bordetella uptake gene, domain 1"/>
    <property type="match status" value="1"/>
</dbReference>
<gene>
    <name evidence="3" type="ORF">SAMN06265795_13311</name>
</gene>
<dbReference type="InterPro" id="IPR005064">
    <property type="entry name" value="BUG"/>
</dbReference>
<accession>A0A239M892</accession>
<dbReference type="Gene3D" id="3.40.190.10">
    <property type="entry name" value="Periplasmic binding protein-like II"/>
    <property type="match status" value="1"/>
</dbReference>
<evidence type="ECO:0000313" key="4">
    <source>
        <dbReference type="Proteomes" id="UP000198284"/>
    </source>
</evidence>
<dbReference type="OrthoDB" id="8678477at2"/>
<dbReference type="PANTHER" id="PTHR42928">
    <property type="entry name" value="TRICARBOXYLATE-BINDING PROTEIN"/>
    <property type="match status" value="1"/>
</dbReference>
<reference evidence="3 4" key="1">
    <citation type="submission" date="2017-06" db="EMBL/GenBank/DDBJ databases">
        <authorList>
            <person name="Kim H.J."/>
            <person name="Triplett B.A."/>
        </authorList>
    </citation>
    <scope>NUCLEOTIDE SEQUENCE [LARGE SCALE GENOMIC DNA]</scope>
    <source>
        <strain evidence="3 4">U15</strain>
    </source>
</reference>
<dbReference type="PIRSF" id="PIRSF017082">
    <property type="entry name" value="YflP"/>
    <property type="match status" value="1"/>
</dbReference>
<keyword evidence="2" id="KW-0732">Signal</keyword>
<dbReference type="InterPro" id="IPR042100">
    <property type="entry name" value="Bug_dom1"/>
</dbReference>
<feature type="signal peptide" evidence="2">
    <location>
        <begin position="1"/>
        <end position="24"/>
    </location>
</feature>
<proteinExistence type="inferred from homology"/>
<keyword evidence="4" id="KW-1185">Reference proteome</keyword>
<name>A0A239M892_9BURK</name>
<dbReference type="CDD" id="cd13578">
    <property type="entry name" value="PBP2_Bug27"/>
    <property type="match status" value="1"/>
</dbReference>
<evidence type="ECO:0000313" key="3">
    <source>
        <dbReference type="EMBL" id="SNT38264.1"/>
    </source>
</evidence>
<evidence type="ECO:0000256" key="1">
    <source>
        <dbReference type="ARBA" id="ARBA00006987"/>
    </source>
</evidence>
<dbReference type="SUPFAM" id="SSF53850">
    <property type="entry name" value="Periplasmic binding protein-like II"/>
    <property type="match status" value="1"/>
</dbReference>
<organism evidence="3 4">
    <name type="scientific">Noviherbaspirillum humi</name>
    <dbReference type="NCBI Taxonomy" id="1688639"/>
    <lineage>
        <taxon>Bacteria</taxon>
        <taxon>Pseudomonadati</taxon>
        <taxon>Pseudomonadota</taxon>
        <taxon>Betaproteobacteria</taxon>
        <taxon>Burkholderiales</taxon>
        <taxon>Oxalobacteraceae</taxon>
        <taxon>Noviherbaspirillum</taxon>
    </lineage>
</organism>
<dbReference type="PANTHER" id="PTHR42928:SF5">
    <property type="entry name" value="BLR1237 PROTEIN"/>
    <property type="match status" value="1"/>
</dbReference>
<dbReference type="Pfam" id="PF03401">
    <property type="entry name" value="TctC"/>
    <property type="match status" value="1"/>
</dbReference>
<dbReference type="EMBL" id="FZOT01000033">
    <property type="protein sequence ID" value="SNT38264.1"/>
    <property type="molecule type" value="Genomic_DNA"/>
</dbReference>
<evidence type="ECO:0000256" key="2">
    <source>
        <dbReference type="SAM" id="SignalP"/>
    </source>
</evidence>
<keyword evidence="3" id="KW-0675">Receptor</keyword>
<sequence length="330" mass="34594">MKIATSLAALGFILATAVSLPSHAQAQSSAPQGYPSRPIQFIVPYTPGTTADVLARLLGPRISQHWGVPVVVDNKAGAAGIIGSDAVAKAAPDGYTFLFAATSYGTVAVTSKNLPFDPVKSFAPVSLLGTSAMTLVVNNRFPAQNMKEFVAEVKKQPGVLNYASPGIGSSQQLAMELLKQETGINLTHVPYKGSSGAINDIVAGHVQASVVSVQSATPLVQSGKMRMLAVLGNERVPTFPQVPTVNETGVANMVVETWYGVMAPAGTPAAIVNKMNAEINQLLALPEVKEAMAKQGVNPTVGPPERFGNLLRNELKLWSQVVSRGKISVD</sequence>
<protein>
    <submittedName>
        <fullName evidence="3">Tripartite-type tricarboxylate transporter, receptor component TctC</fullName>
    </submittedName>
</protein>
<dbReference type="Proteomes" id="UP000198284">
    <property type="component" value="Unassembled WGS sequence"/>
</dbReference>
<feature type="chain" id="PRO_5012986526" evidence="2">
    <location>
        <begin position="25"/>
        <end position="330"/>
    </location>
</feature>
<dbReference type="RefSeq" id="WP_089401841.1">
    <property type="nucleotide sequence ID" value="NZ_FZOT01000033.1"/>
</dbReference>
<dbReference type="AlphaFoldDB" id="A0A239M892"/>